<evidence type="ECO:0000313" key="2">
    <source>
        <dbReference type="EMBL" id="QBI55691.1"/>
    </source>
</evidence>
<name>A0A4P6Q877_9ACTN</name>
<dbReference type="EMBL" id="CP036455">
    <property type="protein sequence ID" value="QBI55691.1"/>
    <property type="molecule type" value="Genomic_DNA"/>
</dbReference>
<organism evidence="2 3">
    <name type="scientific">Streptomonospora litoralis</name>
    <dbReference type="NCBI Taxonomy" id="2498135"/>
    <lineage>
        <taxon>Bacteria</taxon>
        <taxon>Bacillati</taxon>
        <taxon>Actinomycetota</taxon>
        <taxon>Actinomycetes</taxon>
        <taxon>Streptosporangiales</taxon>
        <taxon>Nocardiopsidaceae</taxon>
        <taxon>Streptomonospora</taxon>
    </lineage>
</organism>
<gene>
    <name evidence="2" type="ORF">EKD16_19640</name>
</gene>
<accession>A0A4P6Q877</accession>
<feature type="region of interest" description="Disordered" evidence="1">
    <location>
        <begin position="232"/>
        <end position="305"/>
    </location>
</feature>
<evidence type="ECO:0000313" key="3">
    <source>
        <dbReference type="Proteomes" id="UP000292235"/>
    </source>
</evidence>
<protein>
    <submittedName>
        <fullName evidence="2">Uncharacterized protein</fullName>
    </submittedName>
</protein>
<proteinExistence type="predicted"/>
<dbReference type="Proteomes" id="UP000292235">
    <property type="component" value="Chromosome"/>
</dbReference>
<dbReference type="KEGG" id="strr:EKD16_19640"/>
<feature type="compositionally biased region" description="Basic and acidic residues" evidence="1">
    <location>
        <begin position="232"/>
        <end position="241"/>
    </location>
</feature>
<feature type="region of interest" description="Disordered" evidence="1">
    <location>
        <begin position="31"/>
        <end position="66"/>
    </location>
</feature>
<feature type="compositionally biased region" description="Low complexity" evidence="1">
    <location>
        <begin position="268"/>
        <end position="285"/>
    </location>
</feature>
<sequence length="305" mass="31202">MPCARPLGAPPPGAAPPLRCAVLIPGGNKAPWRERRHRGRRWPGLCPSVRVRAGGGSDGGGEGTAGWRGGGPGLLCGLVGLPGDGWSYGKAAPRTAVGWACGHRAGCPPVARPTGAATTSAGPGLGWSGRRPVVGGARYGAVGGGHTAGPGARNAPTCGGIGLGAAPRCHSRAVIPRCEIKRGVLFANDRVIGGPASALRRGWRTRCTEWRENSPRRQLFVPLVAAAPAEVARKTGIDPKNHPIGGWGSPRPRPGATSDTSPPRPPFRRTTGGVRAPAAAPRRAASTLCGPGRGHGDTQPARRRR</sequence>
<feature type="compositionally biased region" description="Gly residues" evidence="1">
    <location>
        <begin position="53"/>
        <end position="66"/>
    </location>
</feature>
<reference evidence="2 3" key="1">
    <citation type="submission" date="2019-02" db="EMBL/GenBank/DDBJ databases">
        <authorList>
            <person name="Khodamoradi S."/>
            <person name="Hahnke R.L."/>
            <person name="Kaempfer P."/>
            <person name="Schumann P."/>
            <person name="Rohde M."/>
            <person name="Steinert M."/>
            <person name="Luzhetskyy A."/>
            <person name="Wink J."/>
            <person name="Ruckert C."/>
        </authorList>
    </citation>
    <scope>NUCLEOTIDE SEQUENCE [LARGE SCALE GENOMIC DNA]</scope>
    <source>
        <strain evidence="2 3">M2</strain>
    </source>
</reference>
<dbReference type="AlphaFoldDB" id="A0A4P6Q877"/>
<evidence type="ECO:0000256" key="1">
    <source>
        <dbReference type="SAM" id="MobiDB-lite"/>
    </source>
</evidence>
<keyword evidence="3" id="KW-1185">Reference proteome</keyword>